<reference evidence="1" key="2">
    <citation type="journal article" date="2015" name="Fish Shellfish Immunol.">
        <title>Early steps in the European eel (Anguilla anguilla)-Vibrio vulnificus interaction in the gills: Role of the RtxA13 toxin.</title>
        <authorList>
            <person name="Callol A."/>
            <person name="Pajuelo D."/>
            <person name="Ebbesson L."/>
            <person name="Teles M."/>
            <person name="MacKenzie S."/>
            <person name="Amaro C."/>
        </authorList>
    </citation>
    <scope>NUCLEOTIDE SEQUENCE</scope>
</reference>
<dbReference type="EMBL" id="GBXM01017150">
    <property type="protein sequence ID" value="JAH91427.1"/>
    <property type="molecule type" value="Transcribed_RNA"/>
</dbReference>
<dbReference type="AlphaFoldDB" id="A0A0E9WM60"/>
<name>A0A0E9WM60_ANGAN</name>
<protein>
    <submittedName>
        <fullName evidence="1">Uncharacterized protein</fullName>
    </submittedName>
</protein>
<evidence type="ECO:0000313" key="1">
    <source>
        <dbReference type="EMBL" id="JAH91427.1"/>
    </source>
</evidence>
<accession>A0A0E9WM60</accession>
<sequence length="39" mass="4512">MNHFKRIAVVDRGCVQFILKAQTTFQAISVPSHHLNRTF</sequence>
<organism evidence="1">
    <name type="scientific">Anguilla anguilla</name>
    <name type="common">European freshwater eel</name>
    <name type="synonym">Muraena anguilla</name>
    <dbReference type="NCBI Taxonomy" id="7936"/>
    <lineage>
        <taxon>Eukaryota</taxon>
        <taxon>Metazoa</taxon>
        <taxon>Chordata</taxon>
        <taxon>Craniata</taxon>
        <taxon>Vertebrata</taxon>
        <taxon>Euteleostomi</taxon>
        <taxon>Actinopterygii</taxon>
        <taxon>Neopterygii</taxon>
        <taxon>Teleostei</taxon>
        <taxon>Anguilliformes</taxon>
        <taxon>Anguillidae</taxon>
        <taxon>Anguilla</taxon>
    </lineage>
</organism>
<proteinExistence type="predicted"/>
<reference evidence="1" key="1">
    <citation type="submission" date="2014-11" db="EMBL/GenBank/DDBJ databases">
        <authorList>
            <person name="Amaro Gonzalez C."/>
        </authorList>
    </citation>
    <scope>NUCLEOTIDE SEQUENCE</scope>
</reference>